<evidence type="ECO:0000256" key="1">
    <source>
        <dbReference type="SAM" id="MobiDB-lite"/>
    </source>
</evidence>
<evidence type="ECO:0000313" key="3">
    <source>
        <dbReference type="EMBL" id="MPC63952.1"/>
    </source>
</evidence>
<organism evidence="3 4">
    <name type="scientific">Portunus trituberculatus</name>
    <name type="common">Swimming crab</name>
    <name type="synonym">Neptunus trituberculatus</name>
    <dbReference type="NCBI Taxonomy" id="210409"/>
    <lineage>
        <taxon>Eukaryota</taxon>
        <taxon>Metazoa</taxon>
        <taxon>Ecdysozoa</taxon>
        <taxon>Arthropoda</taxon>
        <taxon>Crustacea</taxon>
        <taxon>Multicrustacea</taxon>
        <taxon>Malacostraca</taxon>
        <taxon>Eumalacostraca</taxon>
        <taxon>Eucarida</taxon>
        <taxon>Decapoda</taxon>
        <taxon>Pleocyemata</taxon>
        <taxon>Brachyura</taxon>
        <taxon>Eubrachyura</taxon>
        <taxon>Portunoidea</taxon>
        <taxon>Portunidae</taxon>
        <taxon>Portuninae</taxon>
        <taxon>Portunus</taxon>
    </lineage>
</organism>
<dbReference type="InterPro" id="IPR017853">
    <property type="entry name" value="GH"/>
</dbReference>
<dbReference type="PANTHER" id="PTHR11177">
    <property type="entry name" value="CHITINASE"/>
    <property type="match status" value="1"/>
</dbReference>
<dbReference type="GO" id="GO:0006032">
    <property type="term" value="P:chitin catabolic process"/>
    <property type="evidence" value="ECO:0007669"/>
    <property type="project" value="TreeGrafter"/>
</dbReference>
<dbReference type="AlphaFoldDB" id="A0A5B7GYM4"/>
<dbReference type="EMBL" id="VSRR010021456">
    <property type="protein sequence ID" value="MPC63952.1"/>
    <property type="molecule type" value="Genomic_DNA"/>
</dbReference>
<dbReference type="PANTHER" id="PTHR11177:SF144">
    <property type="entry name" value="CHITINASE 5"/>
    <property type="match status" value="1"/>
</dbReference>
<proteinExistence type="predicted"/>
<dbReference type="GO" id="GO:0008061">
    <property type="term" value="F:chitin binding"/>
    <property type="evidence" value="ECO:0007669"/>
    <property type="project" value="TreeGrafter"/>
</dbReference>
<sequence>MMQNDKAWADKWDDIGKCPYTHKGNQWVGYENAKSLQIKMDFIKANGYGGAMVWAIDMDDFHGTCGPTNPLITILYNSMNNYKVPVPPITTTTPRSTYWKPWTPSSTTPLSTKIPTISATPSTPIIQTDVSVGPTDIVNVPSKPPKTQSPSINYPTAQTPTKDCSTGEEFLPHRDCRKGITAYLQDGAIRNHYVSEYGIVLKREHMEQNTEILEKVDIKRLKMTAYIFRETYYQHPTANKSFPALQAATT</sequence>
<evidence type="ECO:0000313" key="4">
    <source>
        <dbReference type="Proteomes" id="UP000324222"/>
    </source>
</evidence>
<name>A0A5B7GYM4_PORTR</name>
<dbReference type="Pfam" id="PF00704">
    <property type="entry name" value="Glyco_hydro_18"/>
    <property type="match status" value="1"/>
</dbReference>
<feature type="compositionally biased region" description="Polar residues" evidence="1">
    <location>
        <begin position="145"/>
        <end position="164"/>
    </location>
</feature>
<keyword evidence="4" id="KW-1185">Reference proteome</keyword>
<dbReference type="GO" id="GO:0004568">
    <property type="term" value="F:chitinase activity"/>
    <property type="evidence" value="ECO:0007669"/>
    <property type="project" value="TreeGrafter"/>
</dbReference>
<gene>
    <name evidence="3" type="primary">CHIT_4</name>
    <name evidence="3" type="ORF">E2C01_058060</name>
</gene>
<protein>
    <submittedName>
        <fullName evidence="3">Endochitinase</fullName>
    </submittedName>
</protein>
<evidence type="ECO:0000259" key="2">
    <source>
        <dbReference type="PROSITE" id="PS51910"/>
    </source>
</evidence>
<dbReference type="InterPro" id="IPR001223">
    <property type="entry name" value="Glyco_hydro18_cat"/>
</dbReference>
<dbReference type="PROSITE" id="PS51910">
    <property type="entry name" value="GH18_2"/>
    <property type="match status" value="1"/>
</dbReference>
<feature type="domain" description="GH18" evidence="2">
    <location>
        <begin position="1"/>
        <end position="82"/>
    </location>
</feature>
<feature type="region of interest" description="Disordered" evidence="1">
    <location>
        <begin position="140"/>
        <end position="165"/>
    </location>
</feature>
<dbReference type="GO" id="GO:0005975">
    <property type="term" value="P:carbohydrate metabolic process"/>
    <property type="evidence" value="ECO:0007669"/>
    <property type="project" value="InterPro"/>
</dbReference>
<dbReference type="GO" id="GO:0005576">
    <property type="term" value="C:extracellular region"/>
    <property type="evidence" value="ECO:0007669"/>
    <property type="project" value="TreeGrafter"/>
</dbReference>
<dbReference type="InterPro" id="IPR050314">
    <property type="entry name" value="Glycosyl_Hydrlase_18"/>
</dbReference>
<accession>A0A5B7GYM4</accession>
<comment type="caution">
    <text evidence="3">The sequence shown here is derived from an EMBL/GenBank/DDBJ whole genome shotgun (WGS) entry which is preliminary data.</text>
</comment>
<dbReference type="Gene3D" id="3.20.20.80">
    <property type="entry name" value="Glycosidases"/>
    <property type="match status" value="1"/>
</dbReference>
<reference evidence="3 4" key="1">
    <citation type="submission" date="2019-05" db="EMBL/GenBank/DDBJ databases">
        <title>Another draft genome of Portunus trituberculatus and its Hox gene families provides insights of decapod evolution.</title>
        <authorList>
            <person name="Jeong J.-H."/>
            <person name="Song I."/>
            <person name="Kim S."/>
            <person name="Choi T."/>
            <person name="Kim D."/>
            <person name="Ryu S."/>
            <person name="Kim W."/>
        </authorList>
    </citation>
    <scope>NUCLEOTIDE SEQUENCE [LARGE SCALE GENOMIC DNA]</scope>
    <source>
        <tissue evidence="3">Muscle</tissue>
    </source>
</reference>
<dbReference type="OrthoDB" id="73875at2759"/>
<dbReference type="Proteomes" id="UP000324222">
    <property type="component" value="Unassembled WGS sequence"/>
</dbReference>
<dbReference type="SUPFAM" id="SSF51445">
    <property type="entry name" value="(Trans)glycosidases"/>
    <property type="match status" value="1"/>
</dbReference>